<dbReference type="CDD" id="cd00761">
    <property type="entry name" value="Glyco_tranf_GTA_type"/>
    <property type="match status" value="1"/>
</dbReference>
<dbReference type="InterPro" id="IPR029044">
    <property type="entry name" value="Nucleotide-diphossugar_trans"/>
</dbReference>
<sequence>MFNSTVGIRPPLVTAIIPLYNKVRTLARAIKSVERAGRDVPIEAVIVNDGSTDGSDRIAEALADRHKWISYVSQGNQGSANARNRACKLAKSQILAFLNADDEWQPNHARNLIDGFNIDPSISLVVNSWRRYTDGKRRLVRHFDVAPGIVSNHFLSMAWGDSYAAPSATAFRKRHFRGTGGFVETLVDGQDSALWAEAALCGRIWYTGRAGAVWHQDTSQIPMDYARRNRQSKYENWLEARIEMLAGTRPMGVALNGTILRHQMIENLICDCEVNGSMAAVMGIEWLRDARAETLEKWGRTDLAEAIRKTIPGSKPLTRLSHRG</sequence>
<comment type="caution">
    <text evidence="2">The sequence shown here is derived from an EMBL/GenBank/DDBJ whole genome shotgun (WGS) entry which is preliminary data.</text>
</comment>
<proteinExistence type="predicted"/>
<dbReference type="AlphaFoldDB" id="A0A0F9WVL3"/>
<dbReference type="Pfam" id="PF00535">
    <property type="entry name" value="Glycos_transf_2"/>
    <property type="match status" value="1"/>
</dbReference>
<gene>
    <name evidence="2" type="ORF">LCGC14_0227950</name>
</gene>
<dbReference type="EMBL" id="LAZR01000110">
    <property type="protein sequence ID" value="KKN90426.1"/>
    <property type="molecule type" value="Genomic_DNA"/>
</dbReference>
<name>A0A0F9WVL3_9ZZZZ</name>
<dbReference type="SUPFAM" id="SSF53448">
    <property type="entry name" value="Nucleotide-diphospho-sugar transferases"/>
    <property type="match status" value="1"/>
</dbReference>
<feature type="domain" description="Glycosyltransferase 2-like" evidence="1">
    <location>
        <begin position="15"/>
        <end position="176"/>
    </location>
</feature>
<organism evidence="2">
    <name type="scientific">marine sediment metagenome</name>
    <dbReference type="NCBI Taxonomy" id="412755"/>
    <lineage>
        <taxon>unclassified sequences</taxon>
        <taxon>metagenomes</taxon>
        <taxon>ecological metagenomes</taxon>
    </lineage>
</organism>
<accession>A0A0F9WVL3</accession>
<dbReference type="Gene3D" id="3.90.550.10">
    <property type="entry name" value="Spore Coat Polysaccharide Biosynthesis Protein SpsA, Chain A"/>
    <property type="match status" value="1"/>
</dbReference>
<evidence type="ECO:0000259" key="1">
    <source>
        <dbReference type="Pfam" id="PF00535"/>
    </source>
</evidence>
<dbReference type="PANTHER" id="PTHR22916:SF3">
    <property type="entry name" value="UDP-GLCNAC:BETAGAL BETA-1,3-N-ACETYLGLUCOSAMINYLTRANSFERASE-LIKE PROTEIN 1"/>
    <property type="match status" value="1"/>
</dbReference>
<reference evidence="2" key="1">
    <citation type="journal article" date="2015" name="Nature">
        <title>Complex archaea that bridge the gap between prokaryotes and eukaryotes.</title>
        <authorList>
            <person name="Spang A."/>
            <person name="Saw J.H."/>
            <person name="Jorgensen S.L."/>
            <person name="Zaremba-Niedzwiedzka K."/>
            <person name="Martijn J."/>
            <person name="Lind A.E."/>
            <person name="van Eijk R."/>
            <person name="Schleper C."/>
            <person name="Guy L."/>
            <person name="Ettema T.J."/>
        </authorList>
    </citation>
    <scope>NUCLEOTIDE SEQUENCE</scope>
</reference>
<dbReference type="PANTHER" id="PTHR22916">
    <property type="entry name" value="GLYCOSYLTRANSFERASE"/>
    <property type="match status" value="1"/>
</dbReference>
<dbReference type="InterPro" id="IPR001173">
    <property type="entry name" value="Glyco_trans_2-like"/>
</dbReference>
<dbReference type="GO" id="GO:0016758">
    <property type="term" value="F:hexosyltransferase activity"/>
    <property type="evidence" value="ECO:0007669"/>
    <property type="project" value="UniProtKB-ARBA"/>
</dbReference>
<evidence type="ECO:0000313" key="2">
    <source>
        <dbReference type="EMBL" id="KKN90426.1"/>
    </source>
</evidence>
<protein>
    <recommendedName>
        <fullName evidence="1">Glycosyltransferase 2-like domain-containing protein</fullName>
    </recommendedName>
</protein>